<evidence type="ECO:0000256" key="7">
    <source>
        <dbReference type="SAM" id="SignalP"/>
    </source>
</evidence>
<keyword evidence="5" id="KW-0653">Protein transport</keyword>
<dbReference type="FunFam" id="3.90.76.10:FF:000001">
    <property type="entry name" value="Oligopeptide ABC transporter substrate-binding protein"/>
    <property type="match status" value="1"/>
</dbReference>
<dbReference type="PANTHER" id="PTHR30290:SF79">
    <property type="entry name" value="DIPEPTIDE-BINDING PROTEIN DPPE"/>
    <property type="match status" value="1"/>
</dbReference>
<dbReference type="InterPro" id="IPR000914">
    <property type="entry name" value="SBP_5_dom"/>
</dbReference>
<dbReference type="CDD" id="cd08504">
    <property type="entry name" value="PBP2_OppA"/>
    <property type="match status" value="1"/>
</dbReference>
<dbReference type="PANTHER" id="PTHR30290">
    <property type="entry name" value="PERIPLASMIC BINDING COMPONENT OF ABC TRANSPORTER"/>
    <property type="match status" value="1"/>
</dbReference>
<organism evidence="9 10">
    <name type="scientific">Paenibacillus antri</name>
    <dbReference type="NCBI Taxonomy" id="2582848"/>
    <lineage>
        <taxon>Bacteria</taxon>
        <taxon>Bacillati</taxon>
        <taxon>Bacillota</taxon>
        <taxon>Bacilli</taxon>
        <taxon>Bacillales</taxon>
        <taxon>Paenibacillaceae</taxon>
        <taxon>Paenibacillus</taxon>
    </lineage>
</organism>
<protein>
    <submittedName>
        <fullName evidence="9">Peptide ABC transporter substrate-binding protein</fullName>
    </submittedName>
</protein>
<comment type="caution">
    <text evidence="9">The sequence shown here is derived from an EMBL/GenBank/DDBJ whole genome shotgun (WGS) entry which is preliminary data.</text>
</comment>
<keyword evidence="3" id="KW-0813">Transport</keyword>
<comment type="similarity">
    <text evidence="2">Belongs to the bacterial solute-binding protein 5 family.</text>
</comment>
<comment type="subcellular location">
    <subcellularLocation>
        <location evidence="1">Cell envelope</location>
    </subcellularLocation>
</comment>
<evidence type="ECO:0000256" key="5">
    <source>
        <dbReference type="ARBA" id="ARBA00022856"/>
    </source>
</evidence>
<evidence type="ECO:0000256" key="4">
    <source>
        <dbReference type="ARBA" id="ARBA00022729"/>
    </source>
</evidence>
<name>A0A5R9G211_9BACL</name>
<keyword evidence="5" id="KW-0571">Peptide transport</keyword>
<gene>
    <name evidence="9" type="ORF">FE782_20365</name>
</gene>
<evidence type="ECO:0000313" key="10">
    <source>
        <dbReference type="Proteomes" id="UP000309676"/>
    </source>
</evidence>
<feature type="domain" description="Solute-binding protein family 5" evidence="8">
    <location>
        <begin position="104"/>
        <end position="496"/>
    </location>
</feature>
<feature type="chain" id="PRO_5024383848" evidence="7">
    <location>
        <begin position="25"/>
        <end position="576"/>
    </location>
</feature>
<proteinExistence type="inferred from homology"/>
<feature type="region of interest" description="Disordered" evidence="6">
    <location>
        <begin position="28"/>
        <end position="58"/>
    </location>
</feature>
<dbReference type="SUPFAM" id="SSF53850">
    <property type="entry name" value="Periplasmic binding protein-like II"/>
    <property type="match status" value="1"/>
</dbReference>
<reference evidence="9 10" key="1">
    <citation type="submission" date="2019-05" db="EMBL/GenBank/DDBJ databases">
        <authorList>
            <person name="Narsing Rao M.P."/>
            <person name="Li W.J."/>
        </authorList>
    </citation>
    <scope>NUCLEOTIDE SEQUENCE [LARGE SCALE GENOMIC DNA]</scope>
    <source>
        <strain evidence="9 10">SYSU_K30003</strain>
    </source>
</reference>
<keyword evidence="10" id="KW-1185">Reference proteome</keyword>
<dbReference type="Pfam" id="PF00496">
    <property type="entry name" value="SBP_bac_5"/>
    <property type="match status" value="1"/>
</dbReference>
<dbReference type="Gene3D" id="3.10.105.10">
    <property type="entry name" value="Dipeptide-binding Protein, Domain 3"/>
    <property type="match status" value="1"/>
</dbReference>
<dbReference type="InterPro" id="IPR039424">
    <property type="entry name" value="SBP_5"/>
</dbReference>
<evidence type="ECO:0000313" key="9">
    <source>
        <dbReference type="EMBL" id="TLS50382.1"/>
    </source>
</evidence>
<evidence type="ECO:0000256" key="3">
    <source>
        <dbReference type="ARBA" id="ARBA00022448"/>
    </source>
</evidence>
<dbReference type="Gene3D" id="3.40.190.10">
    <property type="entry name" value="Periplasmic binding protein-like II"/>
    <property type="match status" value="1"/>
</dbReference>
<accession>A0A5R9G211</accession>
<evidence type="ECO:0000256" key="2">
    <source>
        <dbReference type="ARBA" id="ARBA00005695"/>
    </source>
</evidence>
<dbReference type="GO" id="GO:0043190">
    <property type="term" value="C:ATP-binding cassette (ABC) transporter complex"/>
    <property type="evidence" value="ECO:0007669"/>
    <property type="project" value="InterPro"/>
</dbReference>
<dbReference type="Proteomes" id="UP000309676">
    <property type="component" value="Unassembled WGS sequence"/>
</dbReference>
<feature type="signal peptide" evidence="7">
    <location>
        <begin position="1"/>
        <end position="24"/>
    </location>
</feature>
<dbReference type="AlphaFoldDB" id="A0A5R9G211"/>
<dbReference type="GO" id="GO:1904680">
    <property type="term" value="F:peptide transmembrane transporter activity"/>
    <property type="evidence" value="ECO:0007669"/>
    <property type="project" value="TreeGrafter"/>
</dbReference>
<dbReference type="RefSeq" id="WP_138196092.1">
    <property type="nucleotide sequence ID" value="NZ_VCIW01000015.1"/>
</dbReference>
<dbReference type="FunFam" id="3.10.105.10:FF:000001">
    <property type="entry name" value="Oligopeptide ABC transporter, oligopeptide-binding protein"/>
    <property type="match status" value="1"/>
</dbReference>
<keyword evidence="4 7" id="KW-0732">Signal</keyword>
<evidence type="ECO:0000256" key="1">
    <source>
        <dbReference type="ARBA" id="ARBA00004196"/>
    </source>
</evidence>
<dbReference type="PIRSF" id="PIRSF002741">
    <property type="entry name" value="MppA"/>
    <property type="match status" value="1"/>
</dbReference>
<dbReference type="OrthoDB" id="9801912at2"/>
<dbReference type="GO" id="GO:0015833">
    <property type="term" value="P:peptide transport"/>
    <property type="evidence" value="ECO:0007669"/>
    <property type="project" value="UniProtKB-KW"/>
</dbReference>
<dbReference type="Gene3D" id="3.90.76.10">
    <property type="entry name" value="Dipeptide-binding Protein, Domain 1"/>
    <property type="match status" value="1"/>
</dbReference>
<feature type="compositionally biased region" description="Polar residues" evidence="6">
    <location>
        <begin position="28"/>
        <end position="48"/>
    </location>
</feature>
<sequence>MSKGIKRSMLSLLAIVLMMGTVLAACGTSSEGETTTPPASEGNTNTETPAEEPAAGGKADNQAFRMNISTEPPSLDPAQAQDQTSFTVMVGLYEGLTRMNAAGEPEPAVAESWTTSEDGKTWTFKLRQDAKWSNGDPVTAHDFEYSWKRTLDANLNPPAPYAYQLYYLVNGAEYNTPDSGVTADQVGVKALDDYTLEVQLVNPTPYFLSLTSFFTYYPVHKATVEANPAWATEAASFVGNGPFTLAEWKHNDSIKLAKNDNYFNKDQINFTEVSMAMISEPQTELNLYNTGELDWTGGPNGEIPTEQIPVLKNDPEANLVIQGIASTYYMNFNNTKKPFDNAKVRRALAMAVNRQLMIDKITLGNQQPAYGFVSTGIKGLEKTFREEVIDTNYFTEDLEAAKKLWAEGIAEAGWDPATGFTITHNTGEGHKKIATALADMWKTAFGVTVKIEEQEWAVFLQNRTALNYDVARAGWGADYNDPMTFIDMFTSTSGNNDLGFNNAEYDQLVKDAYATQDNAKRMELMAKAEQILIGDNTALLPLYYYTRIWMNKPYVKDVVIDYSGNMDYTRGYIEKQ</sequence>
<evidence type="ECO:0000259" key="8">
    <source>
        <dbReference type="Pfam" id="PF00496"/>
    </source>
</evidence>
<evidence type="ECO:0000256" key="6">
    <source>
        <dbReference type="SAM" id="MobiDB-lite"/>
    </source>
</evidence>
<dbReference type="EMBL" id="VCIW01000015">
    <property type="protein sequence ID" value="TLS50382.1"/>
    <property type="molecule type" value="Genomic_DNA"/>
</dbReference>
<dbReference type="PROSITE" id="PS51257">
    <property type="entry name" value="PROKAR_LIPOPROTEIN"/>
    <property type="match status" value="1"/>
</dbReference>
<dbReference type="GO" id="GO:0030288">
    <property type="term" value="C:outer membrane-bounded periplasmic space"/>
    <property type="evidence" value="ECO:0007669"/>
    <property type="project" value="UniProtKB-ARBA"/>
</dbReference>
<dbReference type="InterPro" id="IPR030678">
    <property type="entry name" value="Peptide/Ni-bd"/>
</dbReference>